<dbReference type="AlphaFoldDB" id="A0A1K2HYB5"/>
<name>A0A1K2HYB5_9HYPH</name>
<dbReference type="OrthoDB" id="359414at2"/>
<dbReference type="SUPFAM" id="SSF55729">
    <property type="entry name" value="Acyl-CoA N-acyltransferases (Nat)"/>
    <property type="match status" value="1"/>
</dbReference>
<dbReference type="RefSeq" id="WP_072342713.1">
    <property type="nucleotide sequence ID" value="NZ_FPKU01000002.1"/>
</dbReference>
<evidence type="ECO:0000313" key="2">
    <source>
        <dbReference type="EMBL" id="SFZ84804.1"/>
    </source>
</evidence>
<sequence length="170" mass="17835">MAQSPAFVWRPMAADDLPAIQAIADRVHPDFFEAPAVLAEKFALAPEGCRVLEAEAGGLAGYVFSHPWLRGAVPALNAPLGGLPETADCWYIHDLALLPQARGSGAAGRCIADLVALAQKAGMARISLVAVNGSIPFWSRQGFGVVDAPHLAPKLAAYEAAARLMERPVG</sequence>
<organism evidence="2 3">
    <name type="scientific">Devosia enhydra</name>
    <dbReference type="NCBI Taxonomy" id="665118"/>
    <lineage>
        <taxon>Bacteria</taxon>
        <taxon>Pseudomonadati</taxon>
        <taxon>Pseudomonadota</taxon>
        <taxon>Alphaproteobacteria</taxon>
        <taxon>Hyphomicrobiales</taxon>
        <taxon>Devosiaceae</taxon>
        <taxon>Devosia</taxon>
    </lineage>
</organism>
<dbReference type="STRING" id="665118.SAMN02983003_2221"/>
<accession>A0A1K2HYB5</accession>
<dbReference type="Proteomes" id="UP000183447">
    <property type="component" value="Unassembled WGS sequence"/>
</dbReference>
<dbReference type="Gene3D" id="3.40.630.30">
    <property type="match status" value="1"/>
</dbReference>
<keyword evidence="2" id="KW-0689">Ribosomal protein</keyword>
<evidence type="ECO:0000259" key="1">
    <source>
        <dbReference type="PROSITE" id="PS51186"/>
    </source>
</evidence>
<dbReference type="PROSITE" id="PS51186">
    <property type="entry name" value="GNAT"/>
    <property type="match status" value="1"/>
</dbReference>
<feature type="domain" description="N-acetyltransferase" evidence="1">
    <location>
        <begin position="7"/>
        <end position="170"/>
    </location>
</feature>
<dbReference type="Pfam" id="PF00583">
    <property type="entry name" value="Acetyltransf_1"/>
    <property type="match status" value="1"/>
</dbReference>
<dbReference type="InterPro" id="IPR016181">
    <property type="entry name" value="Acyl_CoA_acyltransferase"/>
</dbReference>
<dbReference type="CDD" id="cd04301">
    <property type="entry name" value="NAT_SF"/>
    <property type="match status" value="1"/>
</dbReference>
<dbReference type="GO" id="GO:0016747">
    <property type="term" value="F:acyltransferase activity, transferring groups other than amino-acyl groups"/>
    <property type="evidence" value="ECO:0007669"/>
    <property type="project" value="InterPro"/>
</dbReference>
<protein>
    <submittedName>
        <fullName evidence="2">Ribosomal protein S18 acetylase RimI</fullName>
    </submittedName>
</protein>
<dbReference type="EMBL" id="FPKU01000002">
    <property type="protein sequence ID" value="SFZ84804.1"/>
    <property type="molecule type" value="Genomic_DNA"/>
</dbReference>
<reference evidence="2 3" key="1">
    <citation type="submission" date="2016-11" db="EMBL/GenBank/DDBJ databases">
        <authorList>
            <person name="Jaros S."/>
            <person name="Januszkiewicz K."/>
            <person name="Wedrychowicz H."/>
        </authorList>
    </citation>
    <scope>NUCLEOTIDE SEQUENCE [LARGE SCALE GENOMIC DNA]</scope>
    <source>
        <strain evidence="2 3">ATCC 23634</strain>
    </source>
</reference>
<dbReference type="GO" id="GO:0005840">
    <property type="term" value="C:ribosome"/>
    <property type="evidence" value="ECO:0007669"/>
    <property type="project" value="UniProtKB-KW"/>
</dbReference>
<proteinExistence type="predicted"/>
<keyword evidence="2" id="KW-0687">Ribonucleoprotein</keyword>
<evidence type="ECO:0000313" key="3">
    <source>
        <dbReference type="Proteomes" id="UP000183447"/>
    </source>
</evidence>
<keyword evidence="3" id="KW-1185">Reference proteome</keyword>
<dbReference type="InterPro" id="IPR000182">
    <property type="entry name" value="GNAT_dom"/>
</dbReference>
<gene>
    <name evidence="2" type="ORF">SAMN02983003_2221</name>
</gene>